<proteinExistence type="predicted"/>
<keyword evidence="3" id="KW-1185">Reference proteome</keyword>
<dbReference type="EMBL" id="JAHWXH010000001">
    <property type="protein sequence ID" value="MDS0245095.1"/>
    <property type="molecule type" value="Genomic_DNA"/>
</dbReference>
<protein>
    <submittedName>
        <fullName evidence="2">Uncharacterized protein</fullName>
    </submittedName>
</protein>
<evidence type="ECO:0000313" key="1">
    <source>
        <dbReference type="EMBL" id="MDN4464931.1"/>
    </source>
</evidence>
<evidence type="ECO:0000313" key="2">
    <source>
        <dbReference type="EMBL" id="MDS0245095.1"/>
    </source>
</evidence>
<gene>
    <name evidence="1" type="ORF">KZC48_11050</name>
    <name evidence="2" type="ORF">KZC50_05645</name>
</gene>
<dbReference type="EMBL" id="JAHWXI010000012">
    <property type="protein sequence ID" value="MDN4464931.1"/>
    <property type="molecule type" value="Genomic_DNA"/>
</dbReference>
<dbReference type="Proteomes" id="UP001183582">
    <property type="component" value="Unassembled WGS sequence"/>
</dbReference>
<dbReference type="RefSeq" id="WP_301134623.1">
    <property type="nucleotide sequence ID" value="NZ_BAAAGR010000001.1"/>
</dbReference>
<dbReference type="AlphaFoldDB" id="A0AAJ2LVC8"/>
<name>A0AAJ2LVC8_9MICO</name>
<organism evidence="2 4">
    <name type="scientific">Microbacterium aurantiacum</name>
    <dbReference type="NCBI Taxonomy" id="162393"/>
    <lineage>
        <taxon>Bacteria</taxon>
        <taxon>Bacillati</taxon>
        <taxon>Actinomycetota</taxon>
        <taxon>Actinomycetes</taxon>
        <taxon>Micrococcales</taxon>
        <taxon>Microbacteriaceae</taxon>
        <taxon>Microbacterium</taxon>
    </lineage>
</organism>
<reference evidence="2 4" key="1">
    <citation type="submission" date="2021-06" db="EMBL/GenBank/DDBJ databases">
        <title>Genome-based taxonomic framework of Microbacterium strains isolated from marine environment, the description of four new species and reclassification of four preexisting species.</title>
        <authorList>
            <person name="Lee S.D."/>
            <person name="Kim S.-M."/>
            <person name="Byeon Y.-S."/>
            <person name="Yang H.L."/>
            <person name="Kim I.S."/>
        </authorList>
    </citation>
    <scope>NUCLEOTIDE SEQUENCE [LARGE SCALE GENOMIC DNA]</scope>
    <source>
        <strain evidence="1">KACC 20510</strain>
        <strain evidence="2 4">KACC 20514</strain>
    </source>
</reference>
<sequence length="122" mass="12799">MPRSSVVLSPSALGADEIDAAARRVWELAGATAPLNLREVDDGAALQVRGGETVVLTVLRPRLLPTLDEVARLLPGVADLPSGTRFWSDAYTPWEPEGAIGVAILDAVVSASGARVVHHGLR</sequence>
<dbReference type="GeneID" id="301457694"/>
<comment type="caution">
    <text evidence="2">The sequence shown here is derived from an EMBL/GenBank/DDBJ whole genome shotgun (WGS) entry which is preliminary data.</text>
</comment>
<accession>A0AAJ2LVC8</accession>
<evidence type="ECO:0000313" key="3">
    <source>
        <dbReference type="Proteomes" id="UP001172731"/>
    </source>
</evidence>
<evidence type="ECO:0000313" key="4">
    <source>
        <dbReference type="Proteomes" id="UP001183582"/>
    </source>
</evidence>
<dbReference type="Proteomes" id="UP001172731">
    <property type="component" value="Unassembled WGS sequence"/>
</dbReference>